<dbReference type="EMBL" id="JBHTBE010000001">
    <property type="protein sequence ID" value="MFC7268898.1"/>
    <property type="molecule type" value="Genomic_DNA"/>
</dbReference>
<comment type="caution">
    <text evidence="1">The sequence shown here is derived from an EMBL/GenBank/DDBJ whole genome shotgun (WGS) entry which is preliminary data.</text>
</comment>
<dbReference type="Proteomes" id="UP001596507">
    <property type="component" value="Unassembled WGS sequence"/>
</dbReference>
<evidence type="ECO:0000313" key="1">
    <source>
        <dbReference type="EMBL" id="MFC7268898.1"/>
    </source>
</evidence>
<dbReference type="InterPro" id="IPR018561">
    <property type="entry name" value="AosR"/>
</dbReference>
<accession>A0ABW2HCQ3</accession>
<sequence length="159" mass="17350">MSEDAAVVIELARGEAAHLAALVEQFVRLLSESPPADPALQRLSPPVYPDDAEASAEFRALTADDLHDRRRADAQLLLTSLGELAEPTATDHEPAQHPLPLDRLTAQAWLRTLAGVRLVLATRLGVADDDAHDDDDPRFAVYDWLGYRLDNLVGALEGR</sequence>
<proteinExistence type="predicted"/>
<protein>
    <submittedName>
        <fullName evidence="1">DUF2017 domain-containing protein</fullName>
    </submittedName>
</protein>
<dbReference type="Pfam" id="PF09438">
    <property type="entry name" value="DUF2017"/>
    <property type="match status" value="1"/>
</dbReference>
<reference evidence="2" key="1">
    <citation type="journal article" date="2019" name="Int. J. Syst. Evol. Microbiol.">
        <title>The Global Catalogue of Microorganisms (GCM) 10K type strain sequencing project: providing services to taxonomists for standard genome sequencing and annotation.</title>
        <authorList>
            <consortium name="The Broad Institute Genomics Platform"/>
            <consortium name="The Broad Institute Genome Sequencing Center for Infectious Disease"/>
            <person name="Wu L."/>
            <person name="Ma J."/>
        </authorList>
    </citation>
    <scope>NUCLEOTIDE SEQUENCE [LARGE SCALE GENOMIC DNA]</scope>
    <source>
        <strain evidence="2">CGMCC 1.15772</strain>
    </source>
</reference>
<dbReference type="RefSeq" id="WP_262873769.1">
    <property type="nucleotide sequence ID" value="NZ_BAABKW010000002.1"/>
</dbReference>
<organism evidence="1 2">
    <name type="scientific">Microbacterium fluvii</name>
    <dbReference type="NCBI Taxonomy" id="415215"/>
    <lineage>
        <taxon>Bacteria</taxon>
        <taxon>Bacillati</taxon>
        <taxon>Actinomycetota</taxon>
        <taxon>Actinomycetes</taxon>
        <taxon>Micrococcales</taxon>
        <taxon>Microbacteriaceae</taxon>
        <taxon>Microbacterium</taxon>
    </lineage>
</organism>
<keyword evidence="2" id="KW-1185">Reference proteome</keyword>
<gene>
    <name evidence="1" type="ORF">ACFQRL_08025</name>
</gene>
<name>A0ABW2HCQ3_9MICO</name>
<evidence type="ECO:0000313" key="2">
    <source>
        <dbReference type="Proteomes" id="UP001596507"/>
    </source>
</evidence>